<dbReference type="Proteomes" id="UP000199423">
    <property type="component" value="Unassembled WGS sequence"/>
</dbReference>
<feature type="transmembrane region" description="Helical" evidence="1">
    <location>
        <begin position="173"/>
        <end position="195"/>
    </location>
</feature>
<protein>
    <submittedName>
        <fullName evidence="2">Uncharacterized protein</fullName>
    </submittedName>
</protein>
<evidence type="ECO:0000313" key="2">
    <source>
        <dbReference type="EMBL" id="SFV38784.1"/>
    </source>
</evidence>
<dbReference type="RefSeq" id="WP_244531371.1">
    <property type="nucleotide sequence ID" value="NZ_FPCH01000004.1"/>
</dbReference>
<gene>
    <name evidence="2" type="ORF">SAMN04488557_3847</name>
</gene>
<accession>A0A1I7NVY5</accession>
<dbReference type="AlphaFoldDB" id="A0A1I7NVY5"/>
<dbReference type="EMBL" id="FPCH01000004">
    <property type="protein sequence ID" value="SFV38784.1"/>
    <property type="molecule type" value="Genomic_DNA"/>
</dbReference>
<name>A0A1I7NVY5_9HYPH</name>
<keyword evidence="1" id="KW-1133">Transmembrane helix</keyword>
<reference evidence="3" key="1">
    <citation type="submission" date="2016-10" db="EMBL/GenBank/DDBJ databases">
        <authorList>
            <person name="Varghese N."/>
            <person name="Submissions S."/>
        </authorList>
    </citation>
    <scope>NUCLEOTIDE SEQUENCE [LARGE SCALE GENOMIC DNA]</scope>
    <source>
        <strain evidence="3">DSM 1565</strain>
    </source>
</reference>
<evidence type="ECO:0000313" key="3">
    <source>
        <dbReference type="Proteomes" id="UP000199423"/>
    </source>
</evidence>
<organism evidence="2 3">
    <name type="scientific">Hyphomicrobium facile</name>
    <dbReference type="NCBI Taxonomy" id="51670"/>
    <lineage>
        <taxon>Bacteria</taxon>
        <taxon>Pseudomonadati</taxon>
        <taxon>Pseudomonadota</taxon>
        <taxon>Alphaproteobacteria</taxon>
        <taxon>Hyphomicrobiales</taxon>
        <taxon>Hyphomicrobiaceae</taxon>
        <taxon>Hyphomicrobium</taxon>
    </lineage>
</organism>
<evidence type="ECO:0000256" key="1">
    <source>
        <dbReference type="SAM" id="Phobius"/>
    </source>
</evidence>
<feature type="transmembrane region" description="Helical" evidence="1">
    <location>
        <begin position="143"/>
        <end position="161"/>
    </location>
</feature>
<sequence length="220" mass="25023">MSWESENKVRAAGTTSNYFKIIQPRPWGDAVDERVPHKRPSLMQRNKSKIFALNHLISMLTFGRSPSGRRPLFAVGLRELLKNYMTCPSTGGARSATVRASIAAQNFERFEDPGHNKHLIMEDVLKPFEEDPRIERKFSSDRNWSLVGVAVLWALYAFIFYEMRDYAGSGDVMLALAISGGLVLLFNTVSIFALISQLNARRKEIYGLDLHYLDLQKKKP</sequence>
<keyword evidence="3" id="KW-1185">Reference proteome</keyword>
<keyword evidence="1" id="KW-0472">Membrane</keyword>
<proteinExistence type="predicted"/>
<keyword evidence="1" id="KW-0812">Transmembrane</keyword>